<evidence type="ECO:0000313" key="1">
    <source>
        <dbReference type="EMBL" id="ORZ40224.1"/>
    </source>
</evidence>
<protein>
    <submittedName>
        <fullName evidence="1">Uncharacterized protein</fullName>
    </submittedName>
</protein>
<evidence type="ECO:0000313" key="2">
    <source>
        <dbReference type="Proteomes" id="UP000193411"/>
    </source>
</evidence>
<gene>
    <name evidence="1" type="ORF">BCR44DRAFT_1424658</name>
</gene>
<proteinExistence type="predicted"/>
<keyword evidence="2" id="KW-1185">Reference proteome</keyword>
<reference evidence="1 2" key="1">
    <citation type="submission" date="2016-07" db="EMBL/GenBank/DDBJ databases">
        <title>Pervasive Adenine N6-methylation of Active Genes in Fungi.</title>
        <authorList>
            <consortium name="DOE Joint Genome Institute"/>
            <person name="Mondo S.J."/>
            <person name="Dannebaum R.O."/>
            <person name="Kuo R.C."/>
            <person name="Labutti K."/>
            <person name="Haridas S."/>
            <person name="Kuo A."/>
            <person name="Salamov A."/>
            <person name="Ahrendt S.R."/>
            <person name="Lipzen A."/>
            <person name="Sullivan W."/>
            <person name="Andreopoulos W.B."/>
            <person name="Clum A."/>
            <person name="Lindquist E."/>
            <person name="Daum C."/>
            <person name="Ramamoorthy G.K."/>
            <person name="Gryganskyi A."/>
            <person name="Culley D."/>
            <person name="Magnuson J.K."/>
            <person name="James T.Y."/>
            <person name="O'Malley M.A."/>
            <person name="Stajich J.E."/>
            <person name="Spatafora J.W."/>
            <person name="Visel A."/>
            <person name="Grigoriev I.V."/>
        </authorList>
    </citation>
    <scope>NUCLEOTIDE SEQUENCE [LARGE SCALE GENOMIC DNA]</scope>
    <source>
        <strain evidence="1 2">PL171</strain>
    </source>
</reference>
<accession>A0A1Y2I1Y4</accession>
<name>A0A1Y2I1Y4_9FUNG</name>
<sequence length="83" mass="8641">MYPSSRVMTSFSAEADSGEQRAVVVTATAPVVVLLLPAKWRSRSAVSLAWCSAKTLLYSCLAATLDSRMGPMPVTGGGGSGYL</sequence>
<dbReference type="Proteomes" id="UP000193411">
    <property type="component" value="Unassembled WGS sequence"/>
</dbReference>
<dbReference type="AlphaFoldDB" id="A0A1Y2I1Y4"/>
<organism evidence="1 2">
    <name type="scientific">Catenaria anguillulae PL171</name>
    <dbReference type="NCBI Taxonomy" id="765915"/>
    <lineage>
        <taxon>Eukaryota</taxon>
        <taxon>Fungi</taxon>
        <taxon>Fungi incertae sedis</taxon>
        <taxon>Blastocladiomycota</taxon>
        <taxon>Blastocladiomycetes</taxon>
        <taxon>Blastocladiales</taxon>
        <taxon>Catenariaceae</taxon>
        <taxon>Catenaria</taxon>
    </lineage>
</organism>
<dbReference type="EMBL" id="MCFL01000003">
    <property type="protein sequence ID" value="ORZ40224.1"/>
    <property type="molecule type" value="Genomic_DNA"/>
</dbReference>
<comment type="caution">
    <text evidence="1">The sequence shown here is derived from an EMBL/GenBank/DDBJ whole genome shotgun (WGS) entry which is preliminary data.</text>
</comment>